<name>A0ABT9G7X7_LEPDI</name>
<dbReference type="Proteomes" id="UP001235760">
    <property type="component" value="Unassembled WGS sequence"/>
</dbReference>
<organism evidence="2 3">
    <name type="scientific">Leptothrix discophora</name>
    <dbReference type="NCBI Taxonomy" id="89"/>
    <lineage>
        <taxon>Bacteria</taxon>
        <taxon>Pseudomonadati</taxon>
        <taxon>Pseudomonadota</taxon>
        <taxon>Betaproteobacteria</taxon>
        <taxon>Burkholderiales</taxon>
        <taxon>Sphaerotilaceae</taxon>
        <taxon>Leptothrix</taxon>
    </lineage>
</organism>
<evidence type="ECO:0008006" key="4">
    <source>
        <dbReference type="Google" id="ProtNLM"/>
    </source>
</evidence>
<keyword evidence="1" id="KW-0732">Signal</keyword>
<evidence type="ECO:0000313" key="2">
    <source>
        <dbReference type="EMBL" id="MDP4302584.1"/>
    </source>
</evidence>
<reference evidence="2 3" key="1">
    <citation type="submission" date="2023-08" db="EMBL/GenBank/DDBJ databases">
        <authorList>
            <person name="Roldan D.M."/>
            <person name="Menes R.J."/>
        </authorList>
    </citation>
    <scope>NUCLEOTIDE SEQUENCE [LARGE SCALE GENOMIC DNA]</scope>
    <source>
        <strain evidence="2 3">CCM 2812</strain>
    </source>
</reference>
<feature type="chain" id="PRO_5046156289" description="Lipoprotein" evidence="1">
    <location>
        <begin position="23"/>
        <end position="308"/>
    </location>
</feature>
<dbReference type="RefSeq" id="WP_305751123.1">
    <property type="nucleotide sequence ID" value="NZ_JAUZEE010000012.1"/>
</dbReference>
<dbReference type="EMBL" id="JAUZEE010000012">
    <property type="protein sequence ID" value="MDP4302584.1"/>
    <property type="molecule type" value="Genomic_DNA"/>
</dbReference>
<gene>
    <name evidence="2" type="ORF">Q8X39_18245</name>
</gene>
<evidence type="ECO:0000256" key="1">
    <source>
        <dbReference type="SAM" id="SignalP"/>
    </source>
</evidence>
<proteinExistence type="predicted"/>
<keyword evidence="3" id="KW-1185">Reference proteome</keyword>
<protein>
    <recommendedName>
        <fullName evidence="4">Lipoprotein</fullName>
    </recommendedName>
</protein>
<accession>A0ABT9G7X7</accession>
<evidence type="ECO:0000313" key="3">
    <source>
        <dbReference type="Proteomes" id="UP001235760"/>
    </source>
</evidence>
<comment type="caution">
    <text evidence="2">The sequence shown here is derived from an EMBL/GenBank/DDBJ whole genome shotgun (WGS) entry which is preliminary data.</text>
</comment>
<feature type="signal peptide" evidence="1">
    <location>
        <begin position="1"/>
        <end position="22"/>
    </location>
</feature>
<sequence length="308" mass="30423">MTNALRRLIGATSVLPLLGLMACGGGSDGGPGSAAGPVVPAKGAALAVSTSNYQDVAVDAVNTAVQFAGQSSVATLTGSLAEGTVPCAGGGSIRASLGAGRDGVLNEFGETATLTFNACAQDGYVFNGQLTLGLTAKPTGSVGSGVYSVDAALLMSGFSANDGRVTLVANGLVDLHASRTGTDTGVDTVRTSALALGLTPSGGSQRLYALHDFVSDTAWTAGARAATYAGSLTSSLWGNRSVDFQTTTPFTTAAGATFPSDGVAIALGSGGSKATLTVLDATQVRLDLDRTGDSTVDATTSLSWSAIL</sequence>
<dbReference type="PROSITE" id="PS51257">
    <property type="entry name" value="PROKAR_LIPOPROTEIN"/>
    <property type="match status" value="1"/>
</dbReference>